<dbReference type="InterPro" id="IPR012337">
    <property type="entry name" value="RNaseH-like_sf"/>
</dbReference>
<dbReference type="InterPro" id="IPR002562">
    <property type="entry name" value="3'-5'_exonuclease_dom"/>
</dbReference>
<proteinExistence type="predicted"/>
<dbReference type="InterPro" id="IPR036397">
    <property type="entry name" value="RNaseH_sf"/>
</dbReference>
<dbReference type="GO" id="GO:0003676">
    <property type="term" value="F:nucleic acid binding"/>
    <property type="evidence" value="ECO:0007669"/>
    <property type="project" value="InterPro"/>
</dbReference>
<protein>
    <recommendedName>
        <fullName evidence="1">3'-5' exonuclease domain-containing protein</fullName>
    </recommendedName>
</protein>
<sequence length="205" mass="23842">MSTDIKLHKEDLPENLNLGPIVACDSEFTGLTPGKDKLCLIQLCSSNSKEVHIVQLNRQTYKAPNLIKLLLDTNKKKIFHYARKDLEMIKYYLKINVENVECSKLQSRIARGYSDQHSYKALVKEFIGVDISKQKQSSDWGKKNLDPEQLKYSATDVVHLHRIHEELNKILVRENRIELYKEALKYLKIRVDLDLALIPQDVWSH</sequence>
<dbReference type="CDD" id="cd06142">
    <property type="entry name" value="RNaseD_exo"/>
    <property type="match status" value="1"/>
</dbReference>
<accession>A0A381YVG5</accession>
<dbReference type="InterPro" id="IPR051086">
    <property type="entry name" value="RNase_D-like"/>
</dbReference>
<dbReference type="GO" id="GO:0006139">
    <property type="term" value="P:nucleobase-containing compound metabolic process"/>
    <property type="evidence" value="ECO:0007669"/>
    <property type="project" value="InterPro"/>
</dbReference>
<evidence type="ECO:0000259" key="1">
    <source>
        <dbReference type="SMART" id="SM00474"/>
    </source>
</evidence>
<gene>
    <name evidence="2" type="ORF">METZ01_LOCUS133466</name>
</gene>
<dbReference type="Gene3D" id="3.30.420.10">
    <property type="entry name" value="Ribonuclease H-like superfamily/Ribonuclease H"/>
    <property type="match status" value="1"/>
</dbReference>
<dbReference type="EMBL" id="UINC01019082">
    <property type="protein sequence ID" value="SVA80612.1"/>
    <property type="molecule type" value="Genomic_DNA"/>
</dbReference>
<organism evidence="2">
    <name type="scientific">marine metagenome</name>
    <dbReference type="NCBI Taxonomy" id="408172"/>
    <lineage>
        <taxon>unclassified sequences</taxon>
        <taxon>metagenomes</taxon>
        <taxon>ecological metagenomes</taxon>
    </lineage>
</organism>
<dbReference type="SMART" id="SM00474">
    <property type="entry name" value="35EXOc"/>
    <property type="match status" value="1"/>
</dbReference>
<reference evidence="2" key="1">
    <citation type="submission" date="2018-05" db="EMBL/GenBank/DDBJ databases">
        <authorList>
            <person name="Lanie J.A."/>
            <person name="Ng W.-L."/>
            <person name="Kazmierczak K.M."/>
            <person name="Andrzejewski T.M."/>
            <person name="Davidsen T.M."/>
            <person name="Wayne K.J."/>
            <person name="Tettelin H."/>
            <person name="Glass J.I."/>
            <person name="Rusch D."/>
            <person name="Podicherti R."/>
            <person name="Tsui H.-C.T."/>
            <person name="Winkler M.E."/>
        </authorList>
    </citation>
    <scope>NUCLEOTIDE SEQUENCE</scope>
</reference>
<name>A0A381YVG5_9ZZZZ</name>
<dbReference type="Pfam" id="PF01612">
    <property type="entry name" value="DNA_pol_A_exo1"/>
    <property type="match status" value="1"/>
</dbReference>
<feature type="domain" description="3'-5' exonuclease" evidence="1">
    <location>
        <begin position="3"/>
        <end position="172"/>
    </location>
</feature>
<dbReference type="PANTHER" id="PTHR47649:SF1">
    <property type="entry name" value="RIBONUCLEASE D"/>
    <property type="match status" value="1"/>
</dbReference>
<dbReference type="AlphaFoldDB" id="A0A381YVG5"/>
<dbReference type="GO" id="GO:0008408">
    <property type="term" value="F:3'-5' exonuclease activity"/>
    <property type="evidence" value="ECO:0007669"/>
    <property type="project" value="InterPro"/>
</dbReference>
<dbReference type="PANTHER" id="PTHR47649">
    <property type="entry name" value="RIBONUCLEASE D"/>
    <property type="match status" value="1"/>
</dbReference>
<evidence type="ECO:0000313" key="2">
    <source>
        <dbReference type="EMBL" id="SVA80612.1"/>
    </source>
</evidence>
<dbReference type="SUPFAM" id="SSF53098">
    <property type="entry name" value="Ribonuclease H-like"/>
    <property type="match status" value="1"/>
</dbReference>